<dbReference type="InterPro" id="IPR003961">
    <property type="entry name" value="FN3_dom"/>
</dbReference>
<dbReference type="AlphaFoldDB" id="A0A6V8N6B7"/>
<sequence>MMQKSYVHRINRPARIACLVLFIATLITAQLLLNGVTAHAAQATMSWSAPTTYSDGSALSGLKGYKLYTGTASGSYSNPVDVGNANSYTMTGLNDGATYYFAVTAYDSLGNTSGYSNEIKLTTPATAGSGGSASAYTVTASAGSGGSITPSGATVVSSGASQAYTVTPATGYYISSVTVDGTQVAANIAGGAPYSYSFTNVSASHTIAASFAVRSYHIVASAGSNGTVSPADTWAVYNTSQTISITPASGYQVADVTVDGKSVGPVTSYTFNNLAADHTVAATFGNQGYTITASAGANGSITPTGTATVSAGSTPTYTVTPATGYYVASVTVDGTAVVSNIPGGAGYSYTFTSVAASHTLSASFAMRSYHVVATAGTGGSVTPPDSWVAYNTSQTIGITPASGYQVADVAVDGKSVGAVTSYTFNNLSADHTVAATFAAGYSITASAGANGTITPTGTSAVTAGSSKTYTITPNTGYYLQSVVVDGTTVASNVPGGAAYSYTFNNLSGSHTISATFDVRYYNIATTAGTGGSITAGSWALYNTSPVITITPASGKKIASVTVDGVSVGALSSYTFSNVSADHAISATFM</sequence>
<comment type="caution">
    <text evidence="2">The sequence shown here is derived from an EMBL/GenBank/DDBJ whole genome shotgun (WGS) entry which is preliminary data.</text>
</comment>
<accession>A0A6V8N6B7</accession>
<feature type="domain" description="Fibronectin type-III" evidence="1">
    <location>
        <begin position="27"/>
        <end position="126"/>
    </location>
</feature>
<proteinExistence type="predicted"/>
<evidence type="ECO:0000313" key="2">
    <source>
        <dbReference type="EMBL" id="GFO68108.1"/>
    </source>
</evidence>
<dbReference type="EMBL" id="BLXZ01000003">
    <property type="protein sequence ID" value="GFO68108.1"/>
    <property type="molecule type" value="Genomic_DNA"/>
</dbReference>
<dbReference type="Proteomes" id="UP000587586">
    <property type="component" value="Unassembled WGS sequence"/>
</dbReference>
<dbReference type="Pfam" id="PF18998">
    <property type="entry name" value="Flg_new_2"/>
    <property type="match status" value="6"/>
</dbReference>
<protein>
    <recommendedName>
        <fullName evidence="1">Fibronectin type-III domain-containing protein</fullName>
    </recommendedName>
</protein>
<name>A0A6V8N6B7_9BACT</name>
<organism evidence="2 3">
    <name type="scientific">Geomonas limicola</name>
    <dbReference type="NCBI Taxonomy" id="2740186"/>
    <lineage>
        <taxon>Bacteria</taxon>
        <taxon>Pseudomonadati</taxon>
        <taxon>Thermodesulfobacteriota</taxon>
        <taxon>Desulfuromonadia</taxon>
        <taxon>Geobacterales</taxon>
        <taxon>Geobacteraceae</taxon>
        <taxon>Geomonas</taxon>
    </lineage>
</organism>
<evidence type="ECO:0000259" key="1">
    <source>
        <dbReference type="PROSITE" id="PS50853"/>
    </source>
</evidence>
<dbReference type="PROSITE" id="PS50853">
    <property type="entry name" value="FN3"/>
    <property type="match status" value="1"/>
</dbReference>
<dbReference type="InterPro" id="IPR036116">
    <property type="entry name" value="FN3_sf"/>
</dbReference>
<dbReference type="Gene3D" id="2.60.40.10">
    <property type="entry name" value="Immunoglobulins"/>
    <property type="match status" value="1"/>
</dbReference>
<evidence type="ECO:0000313" key="3">
    <source>
        <dbReference type="Proteomes" id="UP000587586"/>
    </source>
</evidence>
<dbReference type="CDD" id="cd00063">
    <property type="entry name" value="FN3"/>
    <property type="match status" value="1"/>
</dbReference>
<reference evidence="3" key="1">
    <citation type="submission" date="2020-06" db="EMBL/GenBank/DDBJ databases">
        <title>Draft genomic sequecing of Geomonas sp. Red745.</title>
        <authorList>
            <person name="Itoh H."/>
            <person name="Xu Z.X."/>
            <person name="Ushijima N."/>
            <person name="Masuda Y."/>
            <person name="Shiratori Y."/>
            <person name="Senoo K."/>
        </authorList>
    </citation>
    <scope>NUCLEOTIDE SEQUENCE [LARGE SCALE GENOMIC DNA]</scope>
    <source>
        <strain evidence="3">Red745</strain>
    </source>
</reference>
<dbReference type="InterPro" id="IPR013783">
    <property type="entry name" value="Ig-like_fold"/>
</dbReference>
<keyword evidence="3" id="KW-1185">Reference proteome</keyword>
<gene>
    <name evidence="2" type="ORF">GMLC_16870</name>
</gene>
<dbReference type="InterPro" id="IPR044060">
    <property type="entry name" value="Bacterial_rp_domain"/>
</dbReference>
<dbReference type="SUPFAM" id="SSF49265">
    <property type="entry name" value="Fibronectin type III"/>
    <property type="match status" value="1"/>
</dbReference>